<dbReference type="NCBIfam" id="NF009287">
    <property type="entry name" value="PRK12647.1"/>
    <property type="match status" value="1"/>
</dbReference>
<feature type="domain" description="MrpA C-terminal/MbhD" evidence="13">
    <location>
        <begin position="611"/>
        <end position="674"/>
    </location>
</feature>
<evidence type="ECO:0000256" key="6">
    <source>
        <dbReference type="ARBA" id="ARBA00022989"/>
    </source>
</evidence>
<feature type="domain" description="NADH:quinone oxidoreductase/Mrp antiporter transmembrane" evidence="11">
    <location>
        <begin position="126"/>
        <end position="411"/>
    </location>
</feature>
<keyword evidence="16" id="KW-1185">Reference proteome</keyword>
<comment type="caution">
    <text evidence="15">The sequence shown here is derived from an EMBL/GenBank/DDBJ whole genome shotgun (WGS) entry which is preliminary data.</text>
</comment>
<feature type="domain" description="MrpA C-terminal/MbhE" evidence="14">
    <location>
        <begin position="684"/>
        <end position="766"/>
    </location>
</feature>
<evidence type="ECO:0000256" key="8">
    <source>
        <dbReference type="ARBA" id="ARBA00023136"/>
    </source>
</evidence>
<feature type="transmembrane region" description="Helical" evidence="10">
    <location>
        <begin position="109"/>
        <end position="126"/>
    </location>
</feature>
<feature type="transmembrane region" description="Helical" evidence="10">
    <location>
        <begin position="651"/>
        <end position="670"/>
    </location>
</feature>
<reference evidence="15" key="1">
    <citation type="submission" date="2021-02" db="EMBL/GenBank/DDBJ databases">
        <title>Natronogracilivirga saccharolytica gen. nov. sp. nov. a new anaerobic, haloalkiliphilic carbohydrate-fermenting bacterium from soda lake and proposing of Cyclonatronumiaceae fam. nov. in the phylum Balneolaeota.</title>
        <authorList>
            <person name="Zhilina T.N."/>
            <person name="Sorokin D.Y."/>
            <person name="Zavarzina D.G."/>
            <person name="Toshchakov S.V."/>
            <person name="Kublanov I.V."/>
        </authorList>
    </citation>
    <scope>NUCLEOTIDE SEQUENCE</scope>
    <source>
        <strain evidence="15">Z-1702</strain>
    </source>
</reference>
<feature type="transmembrane region" description="Helical" evidence="10">
    <location>
        <begin position="627"/>
        <end position="645"/>
    </location>
</feature>
<evidence type="ECO:0000256" key="1">
    <source>
        <dbReference type="ARBA" id="ARBA00004651"/>
    </source>
</evidence>
<dbReference type="PRINTS" id="PR01434">
    <property type="entry name" value="NADHDHGNASE5"/>
</dbReference>
<evidence type="ECO:0000313" key="16">
    <source>
        <dbReference type="Proteomes" id="UP000673975"/>
    </source>
</evidence>
<dbReference type="AlphaFoldDB" id="A0A8J7UUN1"/>
<feature type="transmembrane region" description="Helical" evidence="10">
    <location>
        <begin position="270"/>
        <end position="291"/>
    </location>
</feature>
<keyword evidence="6 10" id="KW-1133">Transmembrane helix</keyword>
<dbReference type="InterPro" id="IPR046806">
    <property type="entry name" value="MrpA_C/MbhE"/>
</dbReference>
<dbReference type="PANTHER" id="PTHR43373">
    <property type="entry name" value="NA(+)/H(+) ANTIPORTER SUBUNIT"/>
    <property type="match status" value="1"/>
</dbReference>
<dbReference type="Pfam" id="PF00361">
    <property type="entry name" value="Proton_antipo_M"/>
    <property type="match status" value="1"/>
</dbReference>
<feature type="transmembrane region" description="Helical" evidence="10">
    <location>
        <begin position="324"/>
        <end position="346"/>
    </location>
</feature>
<feature type="transmembrane region" description="Helical" evidence="10">
    <location>
        <begin position="402"/>
        <end position="428"/>
    </location>
</feature>
<proteinExistence type="predicted"/>
<dbReference type="InterPro" id="IPR001750">
    <property type="entry name" value="ND/Mrp_TM"/>
</dbReference>
<evidence type="ECO:0000256" key="9">
    <source>
        <dbReference type="RuleBase" id="RU000320"/>
    </source>
</evidence>
<dbReference type="GO" id="GO:0015297">
    <property type="term" value="F:antiporter activity"/>
    <property type="evidence" value="ECO:0007669"/>
    <property type="project" value="UniProtKB-KW"/>
</dbReference>
<dbReference type="Pfam" id="PF00662">
    <property type="entry name" value="Proton_antipo_N"/>
    <property type="match status" value="1"/>
</dbReference>
<feature type="transmembrane region" description="Helical" evidence="10">
    <location>
        <begin position="690"/>
        <end position="710"/>
    </location>
</feature>
<feature type="transmembrane region" description="Helical" evidence="10">
    <location>
        <begin position="568"/>
        <end position="585"/>
    </location>
</feature>
<feature type="transmembrane region" description="Helical" evidence="10">
    <location>
        <begin position="298"/>
        <end position="318"/>
    </location>
</feature>
<dbReference type="InterPro" id="IPR001516">
    <property type="entry name" value="Proton_antipo_N"/>
</dbReference>
<feature type="transmembrane region" description="Helical" evidence="10">
    <location>
        <begin position="203"/>
        <end position="219"/>
    </location>
</feature>
<keyword evidence="3" id="KW-0050">Antiport</keyword>
<feature type="transmembrane region" description="Helical" evidence="10">
    <location>
        <begin position="449"/>
        <end position="470"/>
    </location>
</feature>
<feature type="transmembrane region" description="Helical" evidence="10">
    <location>
        <begin position="132"/>
        <end position="149"/>
    </location>
</feature>
<protein>
    <submittedName>
        <fullName evidence="15">Putative monovalent cation/H+ antiporter subunit A</fullName>
    </submittedName>
</protein>
<feature type="transmembrane region" description="Helical" evidence="10">
    <location>
        <begin position="6"/>
        <end position="22"/>
    </location>
</feature>
<feature type="transmembrane region" description="Helical" evidence="10">
    <location>
        <begin position="497"/>
        <end position="518"/>
    </location>
</feature>
<dbReference type="InterPro" id="IPR050616">
    <property type="entry name" value="CPA3_Na-H_Antiporter_A"/>
</dbReference>
<keyword evidence="4" id="KW-1003">Cell membrane</keyword>
<dbReference type="Pfam" id="PF13244">
    <property type="entry name" value="MbhD"/>
    <property type="match status" value="1"/>
</dbReference>
<feature type="transmembrane region" description="Helical" evidence="10">
    <location>
        <begin position="70"/>
        <end position="97"/>
    </location>
</feature>
<gene>
    <name evidence="15" type="ORF">NATSA_03325</name>
</gene>
<organism evidence="15 16">
    <name type="scientific">Natronogracilivirga saccharolytica</name>
    <dbReference type="NCBI Taxonomy" id="2812953"/>
    <lineage>
        <taxon>Bacteria</taxon>
        <taxon>Pseudomonadati</taxon>
        <taxon>Balneolota</taxon>
        <taxon>Balneolia</taxon>
        <taxon>Balneolales</taxon>
        <taxon>Cyclonatronaceae</taxon>
        <taxon>Natronogracilivirga</taxon>
    </lineage>
</organism>
<name>A0A8J7UUN1_9BACT</name>
<dbReference type="GO" id="GO:0006811">
    <property type="term" value="P:monoatomic ion transport"/>
    <property type="evidence" value="ECO:0007669"/>
    <property type="project" value="UniProtKB-KW"/>
</dbReference>
<dbReference type="Proteomes" id="UP000673975">
    <property type="component" value="Unassembled WGS sequence"/>
</dbReference>
<evidence type="ECO:0000259" key="13">
    <source>
        <dbReference type="Pfam" id="PF13244"/>
    </source>
</evidence>
<dbReference type="InterPro" id="IPR025383">
    <property type="entry name" value="MrpA_C/MbhD"/>
</dbReference>
<comment type="subcellular location">
    <subcellularLocation>
        <location evidence="1">Cell membrane</location>
        <topology evidence="1">Multi-pass membrane protein</topology>
    </subcellularLocation>
    <subcellularLocation>
        <location evidence="9">Membrane</location>
        <topology evidence="9">Multi-pass membrane protein</topology>
    </subcellularLocation>
</comment>
<evidence type="ECO:0000256" key="3">
    <source>
        <dbReference type="ARBA" id="ARBA00022449"/>
    </source>
</evidence>
<evidence type="ECO:0000256" key="4">
    <source>
        <dbReference type="ARBA" id="ARBA00022475"/>
    </source>
</evidence>
<dbReference type="PANTHER" id="PTHR43373:SF1">
    <property type="entry name" value="NA(+)_H(+) ANTIPORTER SUBUNIT A"/>
    <property type="match status" value="1"/>
</dbReference>
<feature type="transmembrane region" description="Helical" evidence="10">
    <location>
        <begin position="744"/>
        <end position="762"/>
    </location>
</feature>
<keyword evidence="8 10" id="KW-0472">Membrane</keyword>
<keyword evidence="7" id="KW-0406">Ion transport</keyword>
<evidence type="ECO:0000313" key="15">
    <source>
        <dbReference type="EMBL" id="MBP3191687.1"/>
    </source>
</evidence>
<dbReference type="GO" id="GO:0005886">
    <property type="term" value="C:plasma membrane"/>
    <property type="evidence" value="ECO:0007669"/>
    <property type="project" value="UniProtKB-SubCell"/>
</dbReference>
<evidence type="ECO:0000256" key="2">
    <source>
        <dbReference type="ARBA" id="ARBA00022448"/>
    </source>
</evidence>
<feature type="domain" description="NADH-Ubiquinone oxidoreductase (complex I) chain 5 N-terminal" evidence="12">
    <location>
        <begin position="60"/>
        <end position="110"/>
    </location>
</feature>
<dbReference type="EMBL" id="JAFIDN010000002">
    <property type="protein sequence ID" value="MBP3191687.1"/>
    <property type="molecule type" value="Genomic_DNA"/>
</dbReference>
<evidence type="ECO:0000259" key="12">
    <source>
        <dbReference type="Pfam" id="PF00662"/>
    </source>
</evidence>
<sequence length="773" mass="82859">MLINLLLIFGIALLAPWIYNLFKERAGWVLALLPLGSFIYLLTWLPHIASGGTVTQSTTWVSMAYFNVDLSFYLDGLSLMFGLIITGIGTFIVLYGGGYLGGSTYLPRFYSAILLFMGSMLGVVLADNLISIFVFWELTSFTSFLLIGFSHEQENSRKAALQALLVTGIGGLALLAGLVLMGFASGHWEVSTLLNEGDIIRNHGLYLPILLLVLAGAFTKSAQFPFHFWLPGAMAAPTPVSAYLHSATMVKAGVYLLARMHPVLGFTETWMILVGGFGLATLLISAWLSLSFTDLKQILAYSTVMALGTMMMLIGLGTELAMKGLAVYIFSHAMYKGALFMVAGAVDHEAGTRDVLKLGGLRSLMPISMVAAALAAISMAGIPPMFGFIAKEIVYEAALGASAWPVVFISLAVLANIAIVAASAIVVLRPFFGQPVETPKKAHEAPLSMWIGPAVLAGMSVIFGILPFLIDKTLMLPAASGVWGEPMDFYLSLWHGINLPLILSVATLAGGVIVYHFWDPLRESAAMKAYQGGFADLPRIGYEKLVDGMLALAGWQTRVLQNGLMSNYLTTILVAALVGIGYTFLSRSGIVMTPTFEEVRVFEWALFIAVLTSLGIMLAFGHSRLTMIVGAGIVGFSLALIYLMHGAADLAMTQILVETLTVILVALVLIHVPKLTESRSAASRTKDGVIAVSAGLLMTLLIFAATAAPFDAFISEFYAEASYPMAHGRNIVNVILVDFRALDTMGEVVVVAIAGLAVYALVKMTRHGASKKA</sequence>
<feature type="transmembrane region" description="Helical" evidence="10">
    <location>
        <begin position="161"/>
        <end position="183"/>
    </location>
</feature>
<keyword evidence="2" id="KW-0813">Transport</keyword>
<evidence type="ECO:0000256" key="5">
    <source>
        <dbReference type="ARBA" id="ARBA00022692"/>
    </source>
</evidence>
<dbReference type="RefSeq" id="WP_210510391.1">
    <property type="nucleotide sequence ID" value="NZ_JAFIDN010000002.1"/>
</dbReference>
<keyword evidence="5 9" id="KW-0812">Transmembrane</keyword>
<evidence type="ECO:0000259" key="11">
    <source>
        <dbReference type="Pfam" id="PF00361"/>
    </source>
</evidence>
<feature type="transmembrane region" description="Helical" evidence="10">
    <location>
        <begin position="367"/>
        <end position="390"/>
    </location>
</feature>
<feature type="transmembrane region" description="Helical" evidence="10">
    <location>
        <begin position="29"/>
        <end position="50"/>
    </location>
</feature>
<evidence type="ECO:0000256" key="7">
    <source>
        <dbReference type="ARBA" id="ARBA00023065"/>
    </source>
</evidence>
<dbReference type="Pfam" id="PF20501">
    <property type="entry name" value="MbhE"/>
    <property type="match status" value="1"/>
</dbReference>
<accession>A0A8J7UUN1</accession>
<evidence type="ECO:0000259" key="14">
    <source>
        <dbReference type="Pfam" id="PF20501"/>
    </source>
</evidence>
<feature type="transmembrane region" description="Helical" evidence="10">
    <location>
        <begin position="601"/>
        <end position="620"/>
    </location>
</feature>
<evidence type="ECO:0000256" key="10">
    <source>
        <dbReference type="SAM" id="Phobius"/>
    </source>
</evidence>